<dbReference type="HOGENOM" id="CLU_2034225_0_0_0"/>
<name>D2BI65_DEHMV</name>
<reference evidence="4 5" key="1">
    <citation type="journal article" date="2009" name="PLoS Genet.">
        <title>Localized plasticity in the streamlined genomes of vinyl chloride respiring Dehalococcoides.</title>
        <authorList>
            <person name="McMurdie P.J."/>
            <person name="Behrens S.F."/>
            <person name="Muller J.A."/>
            <person name="Goke J."/>
            <person name="Ritalahti K.M."/>
            <person name="Wagner R."/>
            <person name="Goltsman E."/>
            <person name="Lapidus A."/>
            <person name="Holmes S."/>
            <person name="Loffler F.E."/>
            <person name="Spormann A.M."/>
        </authorList>
    </citation>
    <scope>NUCLEOTIDE SEQUENCE [LARGE SCALE GENOMIC DNA]</scope>
    <source>
        <strain evidence="4 5">VS</strain>
    </source>
</reference>
<evidence type="ECO:0000313" key="5">
    <source>
        <dbReference type="Proteomes" id="UP000002506"/>
    </source>
</evidence>
<dbReference type="InterPro" id="IPR011990">
    <property type="entry name" value="TPR-like_helical_dom_sf"/>
</dbReference>
<dbReference type="InterPro" id="IPR047150">
    <property type="entry name" value="SGT"/>
</dbReference>
<dbReference type="GO" id="GO:0006620">
    <property type="term" value="P:post-translational protein targeting to endoplasmic reticulum membrane"/>
    <property type="evidence" value="ECO:0007669"/>
    <property type="project" value="TreeGrafter"/>
</dbReference>
<dbReference type="GO" id="GO:0016020">
    <property type="term" value="C:membrane"/>
    <property type="evidence" value="ECO:0007669"/>
    <property type="project" value="TreeGrafter"/>
</dbReference>
<dbReference type="GO" id="GO:0060090">
    <property type="term" value="F:molecular adaptor activity"/>
    <property type="evidence" value="ECO:0007669"/>
    <property type="project" value="TreeGrafter"/>
</dbReference>
<organism evidence="4 5">
    <name type="scientific">Dehalococcoides mccartyi (strain VS)</name>
    <dbReference type="NCBI Taxonomy" id="311424"/>
    <lineage>
        <taxon>Bacteria</taxon>
        <taxon>Bacillati</taxon>
        <taxon>Chloroflexota</taxon>
        <taxon>Dehalococcoidia</taxon>
        <taxon>Dehalococcoidales</taxon>
        <taxon>Dehalococcoidaceae</taxon>
        <taxon>Dehalococcoides</taxon>
    </lineage>
</organism>
<dbReference type="SUPFAM" id="SSF48452">
    <property type="entry name" value="TPR-like"/>
    <property type="match status" value="1"/>
</dbReference>
<dbReference type="Gene3D" id="1.25.40.10">
    <property type="entry name" value="Tetratricopeptide repeat domain"/>
    <property type="match status" value="1"/>
</dbReference>
<dbReference type="SMART" id="SM00028">
    <property type="entry name" value="TPR"/>
    <property type="match status" value="2"/>
</dbReference>
<keyword evidence="2 3" id="KW-0802">TPR repeat</keyword>
<dbReference type="Pfam" id="PF00515">
    <property type="entry name" value="TPR_1"/>
    <property type="match status" value="1"/>
</dbReference>
<evidence type="ECO:0000313" key="4">
    <source>
        <dbReference type="EMBL" id="ACZ62015.1"/>
    </source>
</evidence>
<evidence type="ECO:0000256" key="1">
    <source>
        <dbReference type="ARBA" id="ARBA00022737"/>
    </source>
</evidence>
<dbReference type="Proteomes" id="UP000002506">
    <property type="component" value="Chromosome"/>
</dbReference>
<protein>
    <submittedName>
        <fullName evidence="4">Uncharacterized protein</fullName>
    </submittedName>
</protein>
<dbReference type="InterPro" id="IPR019734">
    <property type="entry name" value="TPR_rpt"/>
</dbReference>
<dbReference type="EMBL" id="CP001827">
    <property type="protein sequence ID" value="ACZ62015.1"/>
    <property type="molecule type" value="Genomic_DNA"/>
</dbReference>
<accession>D2BI65</accession>
<dbReference type="PROSITE" id="PS50005">
    <property type="entry name" value="TPR"/>
    <property type="match status" value="1"/>
</dbReference>
<keyword evidence="1" id="KW-0677">Repeat</keyword>
<dbReference type="KEGG" id="dev:DhcVS_891"/>
<dbReference type="PANTHER" id="PTHR45831">
    <property type="entry name" value="LD24721P"/>
    <property type="match status" value="1"/>
</dbReference>
<evidence type="ECO:0000256" key="2">
    <source>
        <dbReference type="ARBA" id="ARBA00022803"/>
    </source>
</evidence>
<dbReference type="GO" id="GO:0072380">
    <property type="term" value="C:TRC complex"/>
    <property type="evidence" value="ECO:0007669"/>
    <property type="project" value="TreeGrafter"/>
</dbReference>
<proteinExistence type="predicted"/>
<gene>
    <name evidence="4" type="ordered locus">DhcVS_891</name>
</gene>
<feature type="repeat" description="TPR" evidence="3">
    <location>
        <begin position="54"/>
        <end position="87"/>
    </location>
</feature>
<evidence type="ECO:0000256" key="3">
    <source>
        <dbReference type="PROSITE-ProRule" id="PRU00339"/>
    </source>
</evidence>
<sequence length="123" mass="13944">MTAISEKTSPTLADNYPSEAVNFYNQGNDKARQGNFGIAINFYTKAISYAAGFNLAYTNRGFAYFALKEYSKAISDCNYAIRLNPNDPEYISIWVIVCWPKIKRIKLWKISKNALTLPMTPLL</sequence>
<dbReference type="AlphaFoldDB" id="D2BI65"/>
<dbReference type="eggNOG" id="COG0457">
    <property type="taxonomic scope" value="Bacteria"/>
</dbReference>
<dbReference type="PANTHER" id="PTHR45831:SF2">
    <property type="entry name" value="LD24721P"/>
    <property type="match status" value="1"/>
</dbReference>